<feature type="transmembrane region" description="Helical" evidence="1">
    <location>
        <begin position="151"/>
        <end position="171"/>
    </location>
</feature>
<feature type="transmembrane region" description="Helical" evidence="1">
    <location>
        <begin position="202"/>
        <end position="218"/>
    </location>
</feature>
<feature type="transmembrane region" description="Helical" evidence="1">
    <location>
        <begin position="6"/>
        <end position="22"/>
    </location>
</feature>
<dbReference type="NCBIfam" id="TIGR04370">
    <property type="entry name" value="glyco_rpt_poly"/>
    <property type="match status" value="1"/>
</dbReference>
<accession>A0A193SEN0</accession>
<name>A0A193SEN0_KLEPN</name>
<sequence>MVEISCFILVLFNFLTFMYLLLRNKSGVFYTLWVIFVIWFFSFPSYMQYSYRIFPWANYPKDTEIIFSNLITFIFSVFLFAGYIISYKKINNHNLQMESRLCISNVANVVTLLLMIPSVIFIAIVGVSSFFMGRSFVGELVYSDGFLPMLYAASKFGAFGILAVYLVLYIKKPKNQKFGLFSTLMFILAIIINFIVNNPLSSPRFHFLSMALAILVIFRKIGGRLSSVALFLASPFLLFIVFPLVKHLGESSGDYNKYGLSEYLVKGVDFDSFQQLVNITRFVTDKGYSWGENFVAGIGFFIPRSIWQTKPTNLGILAAEHQGYFYTNLSAPLVGEFYYAGDIIGIIIGALAVGLLTGKTDSVLNNSKLSASYFIGLWISSFSFIIFRGAFGSVAPMMMLGLCASLVLYISIIKTNRTPNLN</sequence>
<feature type="transmembrane region" description="Helical" evidence="1">
    <location>
        <begin position="66"/>
        <end position="85"/>
    </location>
</feature>
<feature type="transmembrane region" description="Helical" evidence="1">
    <location>
        <begin position="393"/>
        <end position="412"/>
    </location>
</feature>
<protein>
    <submittedName>
        <fullName evidence="2">Putative capsular repeat unit polymerase</fullName>
    </submittedName>
</protein>
<feature type="transmembrane region" description="Helical" evidence="1">
    <location>
        <begin position="225"/>
        <end position="245"/>
    </location>
</feature>
<proteinExistence type="predicted"/>
<organism evidence="2">
    <name type="scientific">Klebsiella pneumoniae</name>
    <dbReference type="NCBI Taxonomy" id="573"/>
    <lineage>
        <taxon>Bacteria</taxon>
        <taxon>Pseudomonadati</taxon>
        <taxon>Pseudomonadota</taxon>
        <taxon>Gammaproteobacteria</taxon>
        <taxon>Enterobacterales</taxon>
        <taxon>Enterobacteriaceae</taxon>
        <taxon>Klebsiella/Raoultella group</taxon>
        <taxon>Klebsiella</taxon>
        <taxon>Klebsiella pneumoniae complex</taxon>
    </lineage>
</organism>
<evidence type="ECO:0000313" key="2">
    <source>
        <dbReference type="EMBL" id="CZQ24997.1"/>
    </source>
</evidence>
<gene>
    <name evidence="2" type="primary">wzy</name>
</gene>
<keyword evidence="1" id="KW-1133">Transmembrane helix</keyword>
<feature type="transmembrane region" description="Helical" evidence="1">
    <location>
        <begin position="369"/>
        <end position="387"/>
    </location>
</feature>
<feature type="transmembrane region" description="Helical" evidence="1">
    <location>
        <begin position="106"/>
        <end position="131"/>
    </location>
</feature>
<keyword evidence="1" id="KW-0472">Membrane</keyword>
<feature type="transmembrane region" description="Helical" evidence="1">
    <location>
        <begin position="178"/>
        <end position="196"/>
    </location>
</feature>
<keyword evidence="1" id="KW-0812">Transmembrane</keyword>
<feature type="transmembrane region" description="Helical" evidence="1">
    <location>
        <begin position="337"/>
        <end position="357"/>
    </location>
</feature>
<reference evidence="2" key="1">
    <citation type="submission" date="2016-02" db="EMBL/GenBank/DDBJ databases">
        <authorList>
            <person name="Wen L."/>
            <person name="He K."/>
            <person name="Yang H."/>
        </authorList>
    </citation>
    <scope>NUCLEOTIDE SEQUENCE</scope>
    <source>
        <strain evidence="2">QMP</strain>
    </source>
</reference>
<dbReference type="AlphaFoldDB" id="A0A193SEN0"/>
<reference evidence="2" key="2">
    <citation type="submission" date="2016-06" db="EMBL/GenBank/DDBJ databases">
        <title>Towards a vaccine: An investigation of Klebsiella pneumoniae surface antigens.</title>
        <authorList>
            <person name="Follador R."/>
            <person name="Heinz E."/>
            <person name="Wyres K.L."/>
            <person name="Ellington M.J."/>
            <person name="Kowarik M."/>
            <person name="Holt K.E."/>
            <person name="Thomson N.R."/>
        </authorList>
    </citation>
    <scope>NUCLEOTIDE SEQUENCE</scope>
    <source>
        <strain evidence="2">QMP</strain>
    </source>
</reference>
<feature type="transmembrane region" description="Helical" evidence="1">
    <location>
        <begin position="29"/>
        <end position="46"/>
    </location>
</feature>
<dbReference type="EMBL" id="LT174583">
    <property type="protein sequence ID" value="CZQ24997.1"/>
    <property type="molecule type" value="Genomic_DNA"/>
</dbReference>
<evidence type="ECO:0000256" key="1">
    <source>
        <dbReference type="SAM" id="Phobius"/>
    </source>
</evidence>